<dbReference type="InterPro" id="IPR006680">
    <property type="entry name" value="Amidohydro-rel"/>
</dbReference>
<reference evidence="7 8" key="1">
    <citation type="journal article" date="2013" name="J. Microbiol.">
        <title>Lysinibacillus chungkukjangi sp. nov., isolated from Chungkukjang, Korean fermented soybean food.</title>
        <authorList>
            <person name="Kim S.J."/>
            <person name="Jang Y.H."/>
            <person name="Hamada M."/>
            <person name="Ahn J.H."/>
            <person name="Weon H.Y."/>
            <person name="Suzuki K."/>
            <person name="Whang K.S."/>
            <person name="Kwon S.W."/>
        </authorList>
    </citation>
    <scope>NUCLEOTIDE SEQUENCE [LARGE SCALE GENOMIC DNA]</scope>
    <source>
        <strain evidence="7 8">MCCC 1A12701</strain>
    </source>
</reference>
<dbReference type="OrthoDB" id="9775607at2"/>
<dbReference type="Gene3D" id="2.30.40.10">
    <property type="entry name" value="Urease, subunit C, domain 1"/>
    <property type="match status" value="1"/>
</dbReference>
<dbReference type="AlphaFoldDB" id="A0A3N9UGC4"/>
<dbReference type="Pfam" id="PF01979">
    <property type="entry name" value="Amidohydro_1"/>
    <property type="match status" value="1"/>
</dbReference>
<dbReference type="RefSeq" id="WP_124763808.1">
    <property type="nucleotide sequence ID" value="NZ_JAFBDY010000004.1"/>
</dbReference>
<evidence type="ECO:0000256" key="1">
    <source>
        <dbReference type="ARBA" id="ARBA00006773"/>
    </source>
</evidence>
<evidence type="ECO:0000256" key="2">
    <source>
        <dbReference type="ARBA" id="ARBA00012782"/>
    </source>
</evidence>
<comment type="similarity">
    <text evidence="1">Belongs to the metallo-dependent hydrolases superfamily. Adenine deaminase family.</text>
</comment>
<dbReference type="GO" id="GO:0000034">
    <property type="term" value="F:adenine deaminase activity"/>
    <property type="evidence" value="ECO:0007669"/>
    <property type="project" value="UniProtKB-EC"/>
</dbReference>
<evidence type="ECO:0000313" key="7">
    <source>
        <dbReference type="EMBL" id="RQW75115.1"/>
    </source>
</evidence>
<comment type="caution">
    <text evidence="7">The sequence shown here is derived from an EMBL/GenBank/DDBJ whole genome shotgun (WGS) entry which is preliminary data.</text>
</comment>
<evidence type="ECO:0000256" key="3">
    <source>
        <dbReference type="ARBA" id="ARBA00022801"/>
    </source>
</evidence>
<dbReference type="Proteomes" id="UP000274033">
    <property type="component" value="Unassembled WGS sequence"/>
</dbReference>
<keyword evidence="8" id="KW-1185">Reference proteome</keyword>
<keyword evidence="3" id="KW-0378">Hydrolase</keyword>
<evidence type="ECO:0000256" key="4">
    <source>
        <dbReference type="ARBA" id="ARBA00047720"/>
    </source>
</evidence>
<dbReference type="InterPro" id="IPR026912">
    <property type="entry name" value="Adenine_deam_C"/>
</dbReference>
<dbReference type="EMBL" id="RRCT01000005">
    <property type="protein sequence ID" value="RQW75115.1"/>
    <property type="molecule type" value="Genomic_DNA"/>
</dbReference>
<organism evidence="7 8">
    <name type="scientific">Lysinibacillus composti</name>
    <dbReference type="NCBI Taxonomy" id="720633"/>
    <lineage>
        <taxon>Bacteria</taxon>
        <taxon>Bacillati</taxon>
        <taxon>Bacillota</taxon>
        <taxon>Bacilli</taxon>
        <taxon>Bacillales</taxon>
        <taxon>Bacillaceae</taxon>
        <taxon>Lysinibacillus</taxon>
    </lineage>
</organism>
<dbReference type="Gene3D" id="3.20.20.140">
    <property type="entry name" value="Metal-dependent hydrolases"/>
    <property type="match status" value="1"/>
</dbReference>
<dbReference type="PANTHER" id="PTHR11113:SF6">
    <property type="entry name" value="ADENINE DEAMINASE YERA-RELATED"/>
    <property type="match status" value="1"/>
</dbReference>
<name>A0A3N9UGC4_9BACI</name>
<dbReference type="SUPFAM" id="SSF51556">
    <property type="entry name" value="Metallo-dependent hydrolases"/>
    <property type="match status" value="1"/>
</dbReference>
<dbReference type="PANTHER" id="PTHR11113">
    <property type="entry name" value="N-ACETYLGLUCOSAMINE-6-PHOSPHATE DEACETYLASE"/>
    <property type="match status" value="1"/>
</dbReference>
<protein>
    <recommendedName>
        <fullName evidence="2">adenine deaminase</fullName>
        <ecNumber evidence="2">3.5.4.2</ecNumber>
    </recommendedName>
</protein>
<feature type="domain" description="Adenine deaminase C-terminal" evidence="6">
    <location>
        <begin position="406"/>
        <end position="567"/>
    </location>
</feature>
<evidence type="ECO:0000259" key="5">
    <source>
        <dbReference type="Pfam" id="PF01979"/>
    </source>
</evidence>
<evidence type="ECO:0000259" key="6">
    <source>
        <dbReference type="Pfam" id="PF13382"/>
    </source>
</evidence>
<gene>
    <name evidence="7" type="ORF">EBB45_07045</name>
</gene>
<proteinExistence type="inferred from homology"/>
<sequence>MPVSTWKIDELRKQVAVIDGKLAPSIVLKNARYLHSMLKTWLEGNIWILGNRIVYVGTEMPAQLSGTEVIDLAGKTVVPGYIEPHVHPFQLYHPQSFADFASQGGTTTFISDNMIFFLSLSNKKAFSIINRLNDLPFSFYWWARFDSQTELGNEDELFTNRSVLSWLEREDVLLGGELTGWPRLLNGDDQMLYWIQMAKQKGKKIEGHFPGASERTLARLKLLGADGDHEAMTIEEVERRILHGIDVTLRYSSIRPDLPELLKGVLEKDLNIFDHLMMTTDGSTPSFHQDGVMDKCIQVALDVGVPPVYAYNMASFNVARYYNLSHLHGLIATGRLANINILKDEFTPTPEAVLSKGVWLKKENQKQDHFPKINWSPVPKLKIDFDLNDDDFQFSMPIGLQMVNDVITKPFTIQTQFSNNELCSTSDESYLMLIDRKGKWRVNTMIKGFAKDVKGFASSYSCTGEIIIIGKSIPDMKRAFEEVKNMNGGITLIENNEVVSSIPLTIGGTAYDGDVDDLIELELKLKAELKERGYHHTDAIYTLLFLQSTHLPYIRITPLGIYDVMKKSVIIPAVMR</sequence>
<accession>A0A3N9UGC4</accession>
<dbReference type="InterPro" id="IPR032466">
    <property type="entry name" value="Metal_Hydrolase"/>
</dbReference>
<dbReference type="InterPro" id="IPR011059">
    <property type="entry name" value="Metal-dep_hydrolase_composite"/>
</dbReference>
<comment type="catalytic activity">
    <reaction evidence="4">
        <text>adenine + H2O + H(+) = hypoxanthine + NH4(+)</text>
        <dbReference type="Rhea" id="RHEA:23688"/>
        <dbReference type="ChEBI" id="CHEBI:15377"/>
        <dbReference type="ChEBI" id="CHEBI:15378"/>
        <dbReference type="ChEBI" id="CHEBI:16708"/>
        <dbReference type="ChEBI" id="CHEBI:17368"/>
        <dbReference type="ChEBI" id="CHEBI:28938"/>
        <dbReference type="EC" id="3.5.4.2"/>
    </reaction>
</comment>
<dbReference type="Pfam" id="PF13382">
    <property type="entry name" value="Adenine_deam_C"/>
    <property type="match status" value="1"/>
</dbReference>
<evidence type="ECO:0000313" key="8">
    <source>
        <dbReference type="Proteomes" id="UP000274033"/>
    </source>
</evidence>
<dbReference type="EC" id="3.5.4.2" evidence="2"/>
<feature type="domain" description="Amidohydrolase-related" evidence="5">
    <location>
        <begin position="76"/>
        <end position="358"/>
    </location>
</feature>
<dbReference type="SUPFAM" id="SSF51338">
    <property type="entry name" value="Composite domain of metallo-dependent hydrolases"/>
    <property type="match status" value="1"/>
</dbReference>